<dbReference type="Proteomes" id="UP000294048">
    <property type="component" value="Segment"/>
</dbReference>
<dbReference type="Proteomes" id="UP000291149">
    <property type="component" value="Segment"/>
</dbReference>
<evidence type="ECO:0000313" key="61">
    <source>
        <dbReference type="Proteomes" id="UP000158288"/>
    </source>
</evidence>
<dbReference type="Proteomes" id="UP000294706">
    <property type="component" value="Segment"/>
</dbReference>
<dbReference type="EMBL" id="MK388099">
    <property type="protein sequence ID" value="QAV35347.1"/>
    <property type="molecule type" value="Genomic_DNA"/>
</dbReference>
<dbReference type="Proteomes" id="UP000293088">
    <property type="component" value="Segment"/>
</dbReference>
<protein>
    <recommendedName>
        <fullName evidence="13">Serine/threonine-protein kinase</fullName>
        <ecNumber evidence="13">2.7.11.1</ecNumber>
    </recommendedName>
</protein>
<proteinExistence type="inferred from homology"/>
<dbReference type="EMBL" id="MK388119">
    <property type="protein sequence ID" value="QAV38727.1"/>
    <property type="molecule type" value="Genomic_DNA"/>
</dbReference>
<evidence type="ECO:0000313" key="60">
    <source>
        <dbReference type="Proteomes" id="UP000096711"/>
    </source>
</evidence>
<dbReference type="EMBL" id="MK388135">
    <property type="protein sequence ID" value="QAV41431.1"/>
    <property type="molecule type" value="Genomic_DNA"/>
</dbReference>
<dbReference type="Proteomes" id="UP000293008">
    <property type="component" value="Segment"/>
</dbReference>
<dbReference type="EMBL" id="MK388115">
    <property type="protein sequence ID" value="QAV38051.1"/>
    <property type="molecule type" value="Genomic_DNA"/>
</dbReference>
<dbReference type="EMBL" id="MK388098">
    <property type="protein sequence ID" value="QAV35178.1"/>
    <property type="molecule type" value="Genomic_DNA"/>
</dbReference>
<dbReference type="GO" id="GO:0005524">
    <property type="term" value="F:ATP binding"/>
    <property type="evidence" value="ECO:0007669"/>
    <property type="project" value="UniProtKB-UniRule"/>
</dbReference>
<reference evidence="15 61" key="2">
    <citation type="journal article" date="2011" name="Emerg. Infect. Dis.">
        <title>Genome sequence of SG33 strain and recombination between wild-type and vaccine myxoma viruses.</title>
        <authorList>
            <person name="Camus-Bouclainville C."/>
            <person name="Gretillat M."/>
            <person name="Py R."/>
            <person name="Gelfi J."/>
            <person name="Guerin J.L."/>
            <person name="Bertagnoli S."/>
        </authorList>
    </citation>
    <scope>NUCLEOTIDE SEQUENCE [LARGE SCALE GENOMIC DNA]</scope>
    <source>
        <strain evidence="15">SG33</strain>
    </source>
</reference>
<evidence type="ECO:0000313" key="59">
    <source>
        <dbReference type="EMBL" id="QCO69439.1"/>
    </source>
</evidence>
<evidence type="ECO:0000313" key="42">
    <source>
        <dbReference type="EMBL" id="QAV39572.1"/>
    </source>
</evidence>
<dbReference type="EMBL" id="MK388126">
    <property type="protein sequence ID" value="QAV39910.1"/>
    <property type="molecule type" value="Genomic_DNA"/>
</dbReference>
<evidence type="ECO:0000313" key="38">
    <source>
        <dbReference type="EMBL" id="QAV38896.1"/>
    </source>
</evidence>
<evidence type="ECO:0000313" key="34">
    <source>
        <dbReference type="EMBL" id="QAV38220.1"/>
    </source>
</evidence>
<accession>B2CWC6</accession>
<dbReference type="EMBL" id="MK388111">
    <property type="protein sequence ID" value="QAV37375.1"/>
    <property type="molecule type" value="Genomic_DNA"/>
</dbReference>
<dbReference type="EMBL" id="MK836424">
    <property type="protein sequence ID" value="QCO69439.1"/>
    <property type="molecule type" value="Genomic_DNA"/>
</dbReference>
<name>B2CWC6_9POXV</name>
<dbReference type="Proteomes" id="UP000294116">
    <property type="component" value="Genome"/>
</dbReference>
<evidence type="ECO:0000313" key="48">
    <source>
        <dbReference type="EMBL" id="QAV41262.1"/>
    </source>
</evidence>
<dbReference type="Proteomes" id="UP000293058">
    <property type="component" value="Genome"/>
</dbReference>
<dbReference type="Proteomes" id="UP000293529">
    <property type="component" value="Segment"/>
</dbReference>
<evidence type="ECO:0000313" key="24">
    <source>
        <dbReference type="EMBL" id="QAV35516.1"/>
    </source>
</evidence>
<dbReference type="EMBL" id="MK388112">
    <property type="protein sequence ID" value="QAV37544.1"/>
    <property type="molecule type" value="Genomic_DNA"/>
</dbReference>
<reference evidence="63 64" key="4">
    <citation type="journal article" date="2019" name="J. Virol.">
        <title>Punctuated evolution of myxoma virus: rapid and disjunct evolution of a recent viral lineage in Australia.</title>
        <authorList>
            <person name="Eden J.-S."/>
            <person name="Kerr P.J."/>
            <person name="Holmes E.C."/>
        </authorList>
    </citation>
    <scope>NUCLEOTIDE SEQUENCE [LARGE SCALE GENOMIC DNA]</scope>
    <source>
        <strain evidence="22">Aust/ACT/Acton/04-2014</strain>
        <strain evidence="31">Aust/ACT/Acton/07-2008</strain>
        <strain evidence="29">Aust/ACT/Acton/08-2014</strain>
        <strain evidence="28">Aust/ACT/Acton/12-2012</strain>
        <strain evidence="27">Aust/ACT/Mulligans Flat</strain>
        <strain evidence="19">Aust/ACT/Mulligans Flat/04-2013/1</strain>
        <strain evidence="17">Aust/ACT/Mulligans Flat/04-2013/2</strain>
        <strain evidence="43">Aust/ACT/Symonston/01-2016</strain>
        <strain evidence="25">Aust/NSW/Avenel/11-1990</strain>
        <strain evidence="40">Aust/NSW/Bluegums/04-2015</strain>
        <strain evidence="35">Aust/NSW/Carwoola/12-2014</strain>
        <strain evidence="36">Aust/NSW/Deniliquin/02-2015</strain>
        <strain evidence="20">Aust/NSW/Euchareena</strain>
        <strain evidence="39">Aust/NSW/Murrumbateman/10-2014</strain>
        <strain evidence="41">Aust/SA/ABC Range/12-2014</strain>
        <strain evidence="24">Aust/SA/Adelaide Hills/05-2012</strain>
        <strain evidence="54">Aust/SA/Brooklyn Park/05-2016</strain>
        <strain evidence="18">Aust/SA/Coomandook/12-2013</strain>
        <strain evidence="53">Aust/SA/Echunga/05-2016</strain>
        <strain evidence="47">Aust/SA/Flinders Ranges/12-2015/1</strain>
        <strain evidence="48">Aust/SA/Flinders Ranges/12-2015/2</strain>
        <strain evidence="50">Aust/SA/Kangarilla/09-2015</strain>
        <strain evidence="55">Aust/SA/Lameroo/04-2016</strain>
        <strain evidence="32">Aust/SA/Monarto Zoo/11-2013</strain>
        <strain evidence="37">Aust/SA/Mt Gambier/01-2015</strain>
        <strain evidence="57">Aust/SA/Mt Gambier/03-2015</strain>
        <strain evidence="49">Aust/SA/Mt Gambier/09-2015</strain>
        <strain evidence="56">Aust/SA/Olympic Dam/08-2015</strain>
        <strain evidence="58">Aust/SA/Port Augusta/10-2014</strain>
        <strain evidence="44">Aust/SA/Pukatja/03-2016</strain>
        <strain evidence="38">Aust/SA/Qualco/01-2015</strain>
        <strain evidence="45">Aust/SA/Quorn/03-2016</strain>
        <strain evidence="46">Aust/SA/Sandy Creek/04-2016</strain>
        <strain evidence="51">Aust/SA/Stewarts Range Rd/09-2015</strain>
        <strain evidence="21">Aust/SA/Turretfield</strain>
        <strain evidence="52">Aust/SA/Waterfall Gully/09-2015</strain>
        <strain evidence="42">Aust/SA/Wilpena/11-2014</strain>
        <strain evidence="26">Aust/Vic/Hattah/10-2012</strain>
        <strain evidence="30">Aust/Vic/Hoppers Crossing/03-2012</strain>
        <strain evidence="23">Aust/Vic/Wonga Park/03-2012</strain>
        <strain evidence="34">MYXV/AUS/1949</strain>
        <strain evidence="33">SLS/AUS/1956</strain>
    </source>
</reference>
<dbReference type="EMBL" id="MK388137">
    <property type="protein sequence ID" value="QAV41769.1"/>
    <property type="molecule type" value="Genomic_DNA"/>
</dbReference>
<dbReference type="EMBL" id="MK388097">
    <property type="protein sequence ID" value="QAV35009.1"/>
    <property type="molecule type" value="Genomic_DNA"/>
</dbReference>
<evidence type="ECO:0000313" key="33">
    <source>
        <dbReference type="EMBL" id="QAV38051.1"/>
    </source>
</evidence>
<dbReference type="Proteomes" id="UP000293069">
    <property type="component" value="Segment"/>
</dbReference>
<evidence type="ECO:0000313" key="57">
    <source>
        <dbReference type="EMBL" id="QAV42783.1"/>
    </source>
</evidence>
<evidence type="ECO:0000313" key="14">
    <source>
        <dbReference type="EMBL" id="ACB28642.1"/>
    </source>
</evidence>
<evidence type="ECO:0000313" key="44">
    <source>
        <dbReference type="EMBL" id="QAV39910.1"/>
    </source>
</evidence>
<evidence type="ECO:0000313" key="25">
    <source>
        <dbReference type="EMBL" id="QAV36192.1"/>
    </source>
</evidence>
<evidence type="ECO:0000313" key="56">
    <source>
        <dbReference type="EMBL" id="QAV42614.1"/>
    </source>
</evidence>
<evidence type="ECO:0000313" key="54">
    <source>
        <dbReference type="EMBL" id="QAV42276.1"/>
    </source>
</evidence>
<organism evidence="14 62">
    <name type="scientific">Myxoma virus</name>
    <dbReference type="NCBI Taxonomy" id="10273"/>
    <lineage>
        <taxon>Viruses</taxon>
        <taxon>Varidnaviria</taxon>
        <taxon>Bamfordvirae</taxon>
        <taxon>Nucleocytoviricota</taxon>
        <taxon>Pokkesviricetes</taxon>
        <taxon>Chitovirales</taxon>
        <taxon>Poxviridae</taxon>
        <taxon>Chordopoxvirinae</taxon>
        <taxon>Leporipoxvirus</taxon>
        <taxon>Leporipoxvirus myxoma</taxon>
    </lineage>
</organism>
<evidence type="ECO:0000256" key="8">
    <source>
        <dbReference type="ARBA" id="ARBA00022921"/>
    </source>
</evidence>
<dbReference type="EMBL" id="MK388103">
    <property type="protein sequence ID" value="QAV36023.1"/>
    <property type="molecule type" value="Genomic_DNA"/>
</dbReference>
<dbReference type="Proteomes" id="UP000291454">
    <property type="component" value="Genome"/>
</dbReference>
<dbReference type="EMBL" id="GQ409969">
    <property type="protein sequence ID" value="ADK63660.1"/>
    <property type="molecule type" value="Genomic_DNA"/>
</dbReference>
<evidence type="ECO:0000313" key="49">
    <source>
        <dbReference type="EMBL" id="QAV41431.1"/>
    </source>
</evidence>
<dbReference type="Proteomes" id="UP000160630">
    <property type="component" value="Segment"/>
</dbReference>
<dbReference type="Proteomes" id="UP000292676">
    <property type="component" value="Segment"/>
</dbReference>
<evidence type="ECO:0000313" key="37">
    <source>
        <dbReference type="EMBL" id="QAV38727.1"/>
    </source>
</evidence>
<evidence type="ECO:0000313" key="51">
    <source>
        <dbReference type="EMBL" id="QAV41769.1"/>
    </source>
</evidence>
<dbReference type="PIRSF" id="PIRSF015695">
    <property type="entry name" value="STPK_F10L"/>
    <property type="match status" value="1"/>
</dbReference>
<dbReference type="EMBL" id="MK388109">
    <property type="protein sequence ID" value="QAV37037.1"/>
    <property type="molecule type" value="Genomic_DNA"/>
</dbReference>
<dbReference type="EMBL" id="MK388124">
    <property type="protein sequence ID" value="QAV39572.1"/>
    <property type="molecule type" value="Genomic_DNA"/>
</dbReference>
<dbReference type="Proteomes" id="UP000293478">
    <property type="component" value="Segment"/>
</dbReference>
<dbReference type="EMBL" id="MK388104">
    <property type="protein sequence ID" value="QAV36192.1"/>
    <property type="molecule type" value="Genomic_DNA"/>
</dbReference>
<keyword evidence="2 13" id="KW-0723">Serine/threonine-protein kinase</keyword>
<evidence type="ECO:0000313" key="65">
    <source>
        <dbReference type="Proteomes" id="UP000299834"/>
    </source>
</evidence>
<keyword evidence="6 13" id="KW-0418">Kinase</keyword>
<evidence type="ECO:0000313" key="58">
    <source>
        <dbReference type="EMBL" id="QAV42952.1"/>
    </source>
</evidence>
<evidence type="ECO:0000313" key="36">
    <source>
        <dbReference type="EMBL" id="QAV38558.1"/>
    </source>
</evidence>
<dbReference type="Proteomes" id="UP000293298">
    <property type="component" value="Segment"/>
</dbReference>
<dbReference type="EMBL" id="MK388093">
    <property type="protein sequence ID" value="QAV34333.1"/>
    <property type="molecule type" value="Genomic_DNA"/>
</dbReference>
<dbReference type="EMBL" id="MK388095">
    <property type="protein sequence ID" value="QAV34671.1"/>
    <property type="molecule type" value="Genomic_DNA"/>
</dbReference>
<evidence type="ECO:0000313" key="63">
    <source>
        <dbReference type="Proteomes" id="UP000291083"/>
    </source>
</evidence>
<dbReference type="EMBL" id="MK388102">
    <property type="protein sequence ID" value="QAV35854.1"/>
    <property type="molecule type" value="Genomic_DNA"/>
</dbReference>
<evidence type="ECO:0000256" key="4">
    <source>
        <dbReference type="ARBA" id="ARBA00022679"/>
    </source>
</evidence>
<dbReference type="EMBL" id="MK388134">
    <property type="protein sequence ID" value="QAV41262.1"/>
    <property type="molecule type" value="Genomic_DNA"/>
</dbReference>
<dbReference type="Proteomes" id="UP000292684">
    <property type="component" value="Segment"/>
</dbReference>
<evidence type="ECO:0000313" key="40">
    <source>
        <dbReference type="EMBL" id="QAV39234.1"/>
    </source>
</evidence>
<evidence type="ECO:0000313" key="64">
    <source>
        <dbReference type="Proteomes" id="UP000291087"/>
    </source>
</evidence>
<dbReference type="Proteomes" id="UP000294008">
    <property type="component" value="Genome"/>
</dbReference>
<comment type="function">
    <text evidence="10">Essential serine-protein kinase involved in the early stage of virion morphogenesis.</text>
</comment>
<dbReference type="EMBL" id="MK388113">
    <property type="protein sequence ID" value="QAV37713.1"/>
    <property type="molecule type" value="Genomic_DNA"/>
</dbReference>
<dbReference type="EMBL" id="MK388127">
    <property type="protein sequence ID" value="QAV40079.1"/>
    <property type="molecule type" value="Genomic_DNA"/>
</dbReference>
<dbReference type="EMBL" id="MK388116">
    <property type="protein sequence ID" value="QAV38220.1"/>
    <property type="molecule type" value="Genomic_DNA"/>
</dbReference>
<keyword evidence="5 13" id="KW-0547">Nucleotide-binding</keyword>
<dbReference type="InterPro" id="IPR008790">
    <property type="entry name" value="Poxvirus_ser/thr_kinase"/>
</dbReference>
<dbReference type="Proteomes" id="UP000291093">
    <property type="component" value="Segment"/>
</dbReference>
<dbReference type="Proteomes" id="UP000291359">
    <property type="component" value="Segment"/>
</dbReference>
<evidence type="ECO:0000256" key="10">
    <source>
        <dbReference type="ARBA" id="ARBA00034663"/>
    </source>
</evidence>
<dbReference type="EMBL" id="MK388141">
    <property type="protein sequence ID" value="QAV42445.1"/>
    <property type="molecule type" value="Genomic_DNA"/>
</dbReference>
<dbReference type="EMBL" id="MK388125">
    <property type="protein sequence ID" value="QAV39741.1"/>
    <property type="molecule type" value="Genomic_DNA"/>
</dbReference>
<dbReference type="EMBL" id="MK388118">
    <property type="protein sequence ID" value="QAV38558.1"/>
    <property type="molecule type" value="Genomic_DNA"/>
</dbReference>
<dbReference type="Proteomes" id="UP000291087">
    <property type="component" value="Segment"/>
</dbReference>
<dbReference type="Proteomes" id="UP000293733">
    <property type="component" value="Segment"/>
</dbReference>
<dbReference type="EMBL" id="MK388130">
    <property type="protein sequence ID" value="QAV40586.1"/>
    <property type="molecule type" value="Genomic_DNA"/>
</dbReference>
<dbReference type="EMBL" id="MK388114">
    <property type="protein sequence ID" value="QAV37882.1"/>
    <property type="molecule type" value="Genomic_DNA"/>
</dbReference>
<dbReference type="InterPro" id="IPR011009">
    <property type="entry name" value="Kinase-like_dom_sf"/>
</dbReference>
<dbReference type="Proteomes" id="UP000293753">
    <property type="component" value="Genome"/>
</dbReference>
<dbReference type="Proteomes" id="UP000293723">
    <property type="component" value="Segment"/>
</dbReference>
<evidence type="ECO:0000313" key="52">
    <source>
        <dbReference type="EMBL" id="QAV41938.1"/>
    </source>
</evidence>
<keyword evidence="4 13" id="KW-0808">Transferase</keyword>
<evidence type="ECO:0000313" key="43">
    <source>
        <dbReference type="EMBL" id="QAV39741.1"/>
    </source>
</evidence>
<dbReference type="Proteomes" id="UP000299834">
    <property type="component" value="Segment"/>
</dbReference>
<evidence type="ECO:0000313" key="32">
    <source>
        <dbReference type="EMBL" id="QAV37882.1"/>
    </source>
</evidence>
<dbReference type="EMBL" id="MK388140">
    <property type="protein sequence ID" value="QAV42276.1"/>
    <property type="molecule type" value="Genomic_DNA"/>
</dbReference>
<reference evidence="14 62" key="1">
    <citation type="journal article" date="2009" name="J. Virol.">
        <title>Genome comparison of a nonpathogenic myxoma virus field strain with its ancestor, the virulent Lausanne strain.</title>
        <authorList>
            <person name="Morales M."/>
            <person name="Ramirez M.A."/>
            <person name="Cano M.J."/>
            <person name="Parraga M."/>
            <person name="Castilla J."/>
            <person name="Perez-Ordoyo L.I."/>
            <person name="Torres J.M."/>
            <person name="Barcena J."/>
        </authorList>
    </citation>
    <scope>NUCLEOTIDE SEQUENCE [LARGE SCALE GENOMIC DNA]</scope>
    <source>
        <strain evidence="14">6918</strain>
    </source>
</reference>
<dbReference type="EMBL" id="EU552530">
    <property type="protein sequence ID" value="ACB28642.1"/>
    <property type="molecule type" value="Genomic_DNA"/>
</dbReference>
<dbReference type="EMBL" id="MK388096">
    <property type="protein sequence ID" value="QAV34840.1"/>
    <property type="molecule type" value="Genomic_DNA"/>
</dbReference>
<dbReference type="Proteomes" id="UP000291608">
    <property type="component" value="Segment"/>
</dbReference>
<evidence type="ECO:0000256" key="9">
    <source>
        <dbReference type="ARBA" id="ARBA00023184"/>
    </source>
</evidence>
<dbReference type="Proteomes" id="UP000292892">
    <property type="component" value="Genome"/>
</dbReference>
<dbReference type="Proteomes" id="UP000291211">
    <property type="component" value="Genome"/>
</dbReference>
<dbReference type="Proteomes" id="UP000291536">
    <property type="component" value="Genome"/>
</dbReference>
<dbReference type="Proteomes" id="UP000291566">
    <property type="component" value="Segment"/>
</dbReference>
<dbReference type="PROSITE" id="PS00108">
    <property type="entry name" value="PROTEIN_KINASE_ST"/>
    <property type="match status" value="1"/>
</dbReference>
<dbReference type="Proteomes" id="UP000293046">
    <property type="component" value="Segment"/>
</dbReference>
<keyword evidence="9 13" id="KW-1038">Host endoplasmic reticulum</keyword>
<dbReference type="GO" id="GO:0044172">
    <property type="term" value="C:host cell endoplasmic reticulum-Golgi intermediate compartment"/>
    <property type="evidence" value="ECO:0007669"/>
    <property type="project" value="UniProtKB-SubCell"/>
</dbReference>
<dbReference type="Pfam" id="PF05445">
    <property type="entry name" value="Pox_ser-thr_kin"/>
    <property type="match status" value="1"/>
</dbReference>
<dbReference type="Proteomes" id="UP000291628">
    <property type="component" value="Segment"/>
</dbReference>
<evidence type="ECO:0000256" key="7">
    <source>
        <dbReference type="ARBA" id="ARBA00022840"/>
    </source>
</evidence>
<evidence type="ECO:0000313" key="35">
    <source>
        <dbReference type="EMBL" id="QAV38389.1"/>
    </source>
</evidence>
<evidence type="ECO:0000256" key="6">
    <source>
        <dbReference type="ARBA" id="ARBA00022777"/>
    </source>
</evidence>
<dbReference type="Proteomes" id="UP000292450">
    <property type="component" value="Segment"/>
</dbReference>
<dbReference type="Proteomes" id="UP000293012">
    <property type="component" value="Segment"/>
</dbReference>
<comment type="catalytic activity">
    <reaction evidence="11 13">
        <text>L-threonyl-[protein] + ATP = O-phospho-L-threonyl-[protein] + ADP + H(+)</text>
        <dbReference type="Rhea" id="RHEA:46608"/>
        <dbReference type="Rhea" id="RHEA-COMP:11060"/>
        <dbReference type="Rhea" id="RHEA-COMP:11605"/>
        <dbReference type="ChEBI" id="CHEBI:15378"/>
        <dbReference type="ChEBI" id="CHEBI:30013"/>
        <dbReference type="ChEBI" id="CHEBI:30616"/>
        <dbReference type="ChEBI" id="CHEBI:61977"/>
        <dbReference type="ChEBI" id="CHEBI:456216"/>
        <dbReference type="EC" id="2.7.11.1"/>
    </reaction>
</comment>
<dbReference type="Proteomes" id="UP000294146">
    <property type="component" value="Segment"/>
</dbReference>
<dbReference type="EMBL" id="MK388105">
    <property type="protein sequence ID" value="QAV36361.1"/>
    <property type="molecule type" value="Genomic_DNA"/>
</dbReference>
<evidence type="ECO:0000256" key="12">
    <source>
        <dbReference type="ARBA" id="ARBA00048679"/>
    </source>
</evidence>
<dbReference type="EMBL" id="MK388128">
    <property type="protein sequence ID" value="QAV40248.1"/>
    <property type="molecule type" value="Genomic_DNA"/>
</dbReference>
<dbReference type="EMBL" id="MK388100">
    <property type="protein sequence ID" value="QAV35516.1"/>
    <property type="molecule type" value="Genomic_DNA"/>
</dbReference>
<dbReference type="Proteomes" id="UP000292368">
    <property type="component" value="Segment"/>
</dbReference>
<dbReference type="GO" id="GO:0004674">
    <property type="term" value="F:protein serine/threonine kinase activity"/>
    <property type="evidence" value="ECO:0007669"/>
    <property type="project" value="UniProtKB-UniRule"/>
</dbReference>
<evidence type="ECO:0000256" key="5">
    <source>
        <dbReference type="ARBA" id="ARBA00022741"/>
    </source>
</evidence>
<dbReference type="EMBL" id="MK388142">
    <property type="protein sequence ID" value="QAV42614.1"/>
    <property type="molecule type" value="Genomic_DNA"/>
</dbReference>
<dbReference type="EMBL" id="MK388117">
    <property type="protein sequence ID" value="QAV38389.1"/>
    <property type="molecule type" value="Genomic_DNA"/>
</dbReference>
<dbReference type="EMBL" id="MK388129">
    <property type="protein sequence ID" value="QAV40417.1"/>
    <property type="molecule type" value="Genomic_DNA"/>
</dbReference>
<dbReference type="Proteomes" id="UP000291100">
    <property type="component" value="Genome"/>
</dbReference>
<evidence type="ECO:0000256" key="11">
    <source>
        <dbReference type="ARBA" id="ARBA00047899"/>
    </source>
</evidence>
<dbReference type="Proteomes" id="UP000292929">
    <property type="component" value="Segment"/>
</dbReference>
<evidence type="ECO:0000313" key="55">
    <source>
        <dbReference type="EMBL" id="QAV42445.1"/>
    </source>
</evidence>
<dbReference type="EMBL" id="MK388123">
    <property type="protein sequence ID" value="QAV39403.1"/>
    <property type="molecule type" value="Genomic_DNA"/>
</dbReference>
<evidence type="ECO:0000313" key="39">
    <source>
        <dbReference type="EMBL" id="QAV39065.1"/>
    </source>
</evidence>
<dbReference type="Proteomes" id="UP000291290">
    <property type="component" value="Segment"/>
</dbReference>
<reference evidence="59 65" key="5">
    <citation type="submission" date="2019-04" db="EMBL/GenBank/DDBJ databases">
        <title>Identification of a recombinant Myxoma virus infecting Iberian hare.</title>
        <authorList>
            <person name="Agueda-Pinto A."/>
            <person name="Lemos de Matos A."/>
            <person name="Abrantes M."/>
            <person name="Kraberger S."/>
            <person name="Gortazar C."/>
            <person name="McFadden G."/>
            <person name="Varsani A."/>
            <person name="Esteves P.J."/>
        </authorList>
    </citation>
    <scope>NUCLEOTIDE SEQUENCE [LARGE SCALE GENOMIC DNA]</scope>
    <source>
        <strain evidence="59">Toledo</strain>
    </source>
</reference>
<dbReference type="EMBL" id="MK388110">
    <property type="protein sequence ID" value="QAV37206.1"/>
    <property type="molecule type" value="Genomic_DNA"/>
</dbReference>
<evidence type="ECO:0000313" key="26">
    <source>
        <dbReference type="EMBL" id="QAV36361.1"/>
    </source>
</evidence>
<dbReference type="EMBL" id="MK388106">
    <property type="protein sequence ID" value="QAV36530.1"/>
    <property type="molecule type" value="Genomic_DNA"/>
</dbReference>
<evidence type="ECO:0000313" key="20">
    <source>
        <dbReference type="EMBL" id="QAV34840.1"/>
    </source>
</evidence>
<dbReference type="Proteomes" id="UP000292322">
    <property type="component" value="Segment"/>
</dbReference>
<dbReference type="Proteomes" id="UP000291891">
    <property type="component" value="Segment"/>
</dbReference>
<dbReference type="GO" id="GO:0044165">
    <property type="term" value="C:host cell endoplasmic reticulum"/>
    <property type="evidence" value="ECO:0007669"/>
    <property type="project" value="UniProtKB-UniRule"/>
</dbReference>
<evidence type="ECO:0000313" key="28">
    <source>
        <dbReference type="EMBL" id="QAV36868.1"/>
    </source>
</evidence>
<evidence type="ECO:0000313" key="22">
    <source>
        <dbReference type="EMBL" id="QAV35178.1"/>
    </source>
</evidence>
<dbReference type="Proteomes" id="UP000294984">
    <property type="component" value="Genome"/>
</dbReference>
<evidence type="ECO:0000256" key="13">
    <source>
        <dbReference type="PIRNR" id="PIRNR015695"/>
    </source>
</evidence>
<dbReference type="EMBL" id="MK388107">
    <property type="protein sequence ID" value="QAV36699.1"/>
    <property type="molecule type" value="Genomic_DNA"/>
</dbReference>
<evidence type="ECO:0000313" key="53">
    <source>
        <dbReference type="EMBL" id="QAV42107.1"/>
    </source>
</evidence>
<comment type="subcellular location">
    <subcellularLocation>
        <location evidence="1 13">Host endoplasmic reticulum-Golgi intermediate compartment</location>
    </subcellularLocation>
</comment>
<evidence type="ECO:0000256" key="2">
    <source>
        <dbReference type="ARBA" id="ARBA00022527"/>
    </source>
</evidence>
<dbReference type="EMBL" id="MK388144">
    <property type="protein sequence ID" value="QAV42952.1"/>
    <property type="molecule type" value="Genomic_DNA"/>
</dbReference>
<dbReference type="EMBL" id="MK388120">
    <property type="protein sequence ID" value="QAV38896.1"/>
    <property type="molecule type" value="Genomic_DNA"/>
</dbReference>
<evidence type="ECO:0000256" key="3">
    <source>
        <dbReference type="ARBA" id="ARBA00022553"/>
    </source>
</evidence>
<evidence type="ECO:0000313" key="47">
    <source>
        <dbReference type="EMBL" id="QAV41093.1"/>
    </source>
</evidence>
<dbReference type="EMBL" id="MK388131">
    <property type="protein sequence ID" value="QAV40755.1"/>
    <property type="molecule type" value="Genomic_DNA"/>
</dbReference>
<dbReference type="EMBL" id="MK388133">
    <property type="protein sequence ID" value="QAV41093.1"/>
    <property type="molecule type" value="Genomic_DNA"/>
</dbReference>
<sequence length="446" mass="52731">MGIMEDVENSLEGQWERGETEDDTTVLGDDIYFDYVISQLDTHKSWSPSVKLVRYFKNFNKSAFDKIANEEYINPSFFQQKDDRFYPTNDDFYHISTGGYGIVFKIDKYVVKFVYEPNKNYTPIDATAEYTIPKFLYNNLKGDEKKLIVCAWAMGVNYNLSFLYNLYKRVLYMLLLIVQILDEQPLNLTHFSHKYFLKSFNEKKGDVKFVKLLSYFYPIVVQSNINVINYFTHMFYFFEHEKRSNYSYDKGNIIVFPLAKCSADKITGKVAERFGFKSLTEYVKFLFLQIALLYVKIYELPCCNNFVHVDLKPDNLLIFDSPTPLRITFKHNTYVFNEPIKVCLNDFDFSQVASIMNKKIKNSLKVEHNWYYDFHFFTHTLFRTYPEIETDKEFTKALSEFIMCCTKTTCDKFRLKTSILHPISFLEKFITKNIFSNWINGTHGAA</sequence>
<evidence type="ECO:0000313" key="29">
    <source>
        <dbReference type="EMBL" id="QAV37206.1"/>
    </source>
</evidence>
<keyword evidence="3" id="KW-0597">Phosphoprotein</keyword>
<dbReference type="Proteomes" id="UP000293155">
    <property type="component" value="Genome"/>
</dbReference>
<dbReference type="Proteomes" id="UP000293687">
    <property type="component" value="Segment"/>
</dbReference>
<dbReference type="Proteomes" id="UP000158288">
    <property type="component" value="Segment"/>
</dbReference>
<dbReference type="EMBL" id="MK388138">
    <property type="protein sequence ID" value="QAV41938.1"/>
    <property type="molecule type" value="Genomic_DNA"/>
</dbReference>
<dbReference type="EMBL" id="MK388139">
    <property type="protein sequence ID" value="QAV42107.1"/>
    <property type="molecule type" value="Genomic_DNA"/>
</dbReference>
<reference evidence="16 60" key="3">
    <citation type="journal article" date="2012" name="PLoS Pathog.">
        <title>Evolutionary history and attenuation of myxoma virus on two continents.</title>
        <authorList>
            <person name="Kerr P.J."/>
            <person name="Ghedin E."/>
            <person name="Depasse J.V."/>
            <person name="Fitch A."/>
            <person name="Cattadori I.M."/>
            <person name="Hudson P.J."/>
            <person name="Tscharke D.C."/>
            <person name="Read A.F."/>
            <person name="Holmes E.C."/>
        </authorList>
    </citation>
    <scope>NUCLEOTIDE SEQUENCE [LARGE SCALE GENOMIC DNA]</scope>
    <source>
        <strain evidence="16">England/Cornwall/4-54/1</strain>
    </source>
</reference>
<evidence type="ECO:0000313" key="46">
    <source>
        <dbReference type="EMBL" id="QAV40248.1"/>
    </source>
</evidence>
<dbReference type="Proteomes" id="UP000292406">
    <property type="component" value="Segment"/>
</dbReference>
<comment type="catalytic activity">
    <reaction evidence="12 13">
        <text>L-seryl-[protein] + ATP = O-phospho-L-seryl-[protein] + ADP + H(+)</text>
        <dbReference type="Rhea" id="RHEA:17989"/>
        <dbReference type="Rhea" id="RHEA-COMP:9863"/>
        <dbReference type="Rhea" id="RHEA-COMP:11604"/>
        <dbReference type="ChEBI" id="CHEBI:15378"/>
        <dbReference type="ChEBI" id="CHEBI:29999"/>
        <dbReference type="ChEBI" id="CHEBI:30616"/>
        <dbReference type="ChEBI" id="CHEBI:83421"/>
        <dbReference type="ChEBI" id="CHEBI:456216"/>
        <dbReference type="EC" id="2.7.11.1"/>
    </reaction>
</comment>
<dbReference type="Proteomes" id="UP000294249">
    <property type="component" value="Segment"/>
</dbReference>
<dbReference type="Proteomes" id="UP000292598">
    <property type="component" value="Segment"/>
</dbReference>
<comment type="similarity">
    <text evidence="13">Belongs to the protein kinase superfamily. Ser/Thr protein kinase family.</text>
</comment>
<keyword evidence="8" id="KW-0426">Late protein</keyword>
<evidence type="ECO:0000313" key="50">
    <source>
        <dbReference type="EMBL" id="QAV41600.1"/>
    </source>
</evidence>
<evidence type="ECO:0000313" key="62">
    <source>
        <dbReference type="Proteomes" id="UP000160630"/>
    </source>
</evidence>
<evidence type="ECO:0000313" key="31">
    <source>
        <dbReference type="EMBL" id="QAV37544.1"/>
    </source>
</evidence>
<dbReference type="EMBL" id="MK388094">
    <property type="protein sequence ID" value="QAV34502.1"/>
    <property type="molecule type" value="Genomic_DNA"/>
</dbReference>
<evidence type="ECO:0000313" key="19">
    <source>
        <dbReference type="EMBL" id="QAV34671.1"/>
    </source>
</evidence>
<dbReference type="Proteomes" id="UP000096711">
    <property type="component" value="Segment"/>
</dbReference>
<gene>
    <name evidence="14 15" type="ORF">m020L</name>
</gene>
<dbReference type="EMBL" id="JX565566">
    <property type="protein sequence ID" value="AFU77621.1"/>
    <property type="molecule type" value="Genomic_DNA"/>
</dbReference>
<evidence type="ECO:0000313" key="15">
    <source>
        <dbReference type="EMBL" id="ADK63660.1"/>
    </source>
</evidence>
<dbReference type="InterPro" id="IPR008271">
    <property type="entry name" value="Ser/Thr_kinase_AS"/>
</dbReference>
<dbReference type="EMBL" id="MK388121">
    <property type="protein sequence ID" value="QAV39065.1"/>
    <property type="molecule type" value="Genomic_DNA"/>
</dbReference>
<dbReference type="EMBL" id="MK388101">
    <property type="protein sequence ID" value="QAV35685.1"/>
    <property type="molecule type" value="Genomic_DNA"/>
</dbReference>
<dbReference type="EMBL" id="MK388136">
    <property type="protein sequence ID" value="QAV41600.1"/>
    <property type="molecule type" value="Genomic_DNA"/>
</dbReference>
<dbReference type="Proteomes" id="UP000293947">
    <property type="component" value="Genome"/>
</dbReference>
<evidence type="ECO:0000313" key="30">
    <source>
        <dbReference type="EMBL" id="QAV37375.1"/>
    </source>
</evidence>
<evidence type="ECO:0000313" key="45">
    <source>
        <dbReference type="EMBL" id="QAV40079.1"/>
    </source>
</evidence>
<dbReference type="EMBL" id="MK388132">
    <property type="protein sequence ID" value="QAV40924.1"/>
    <property type="molecule type" value="Genomic_DNA"/>
</dbReference>
<dbReference type="Proteomes" id="UP000293333">
    <property type="component" value="Segment"/>
</dbReference>
<evidence type="ECO:0000313" key="23">
    <source>
        <dbReference type="EMBL" id="QAV35347.1"/>
    </source>
</evidence>
<dbReference type="Proteomes" id="UP000291083">
    <property type="component" value="Segment"/>
</dbReference>
<dbReference type="EC" id="2.7.11.1" evidence="13"/>
<dbReference type="Proteomes" id="UP000294127">
    <property type="component" value="Segment"/>
</dbReference>
<dbReference type="EMBL" id="MK388122">
    <property type="protein sequence ID" value="QAV39234.1"/>
    <property type="molecule type" value="Genomic_DNA"/>
</dbReference>
<evidence type="ECO:0000313" key="27">
    <source>
        <dbReference type="EMBL" id="QAV36699.1"/>
    </source>
</evidence>
<evidence type="ECO:0000313" key="17">
    <source>
        <dbReference type="EMBL" id="QAV34333.1"/>
    </source>
</evidence>
<evidence type="ECO:0000313" key="18">
    <source>
        <dbReference type="EMBL" id="QAV34502.1"/>
    </source>
</evidence>
<dbReference type="Proteomes" id="UP000291978">
    <property type="component" value="Segment"/>
</dbReference>
<dbReference type="Proteomes" id="UP000292524">
    <property type="component" value="Genome"/>
</dbReference>
<evidence type="ECO:0000313" key="21">
    <source>
        <dbReference type="EMBL" id="QAV35009.1"/>
    </source>
</evidence>
<dbReference type="Proteomes" id="UP000293991">
    <property type="component" value="Segment"/>
</dbReference>
<dbReference type="Proteomes" id="UP000291627">
    <property type="component" value="Segment"/>
</dbReference>
<dbReference type="SUPFAM" id="SSF56112">
    <property type="entry name" value="Protein kinase-like (PK-like)"/>
    <property type="match status" value="1"/>
</dbReference>
<evidence type="ECO:0000256" key="1">
    <source>
        <dbReference type="ARBA" id="ARBA00004452"/>
    </source>
</evidence>
<dbReference type="Proteomes" id="UP000293894">
    <property type="component" value="Genome"/>
</dbReference>
<evidence type="ECO:0000313" key="16">
    <source>
        <dbReference type="EMBL" id="AFU77621.1"/>
    </source>
</evidence>
<keyword evidence="7 13" id="KW-0067">ATP-binding</keyword>
<dbReference type="EMBL" id="MK388108">
    <property type="protein sequence ID" value="QAV36868.1"/>
    <property type="molecule type" value="Genomic_DNA"/>
</dbReference>
<dbReference type="EMBL" id="MK388143">
    <property type="protein sequence ID" value="QAV42783.1"/>
    <property type="molecule type" value="Genomic_DNA"/>
</dbReference>
<evidence type="ECO:0000313" key="41">
    <source>
        <dbReference type="EMBL" id="QAV39403.1"/>
    </source>
</evidence>